<dbReference type="Proteomes" id="UP000814033">
    <property type="component" value="Unassembled WGS sequence"/>
</dbReference>
<evidence type="ECO:0000313" key="2">
    <source>
        <dbReference type="Proteomes" id="UP000814033"/>
    </source>
</evidence>
<proteinExistence type="predicted"/>
<accession>A0ACB8S9V9</accession>
<reference evidence="1" key="2">
    <citation type="journal article" date="2022" name="New Phytol.">
        <title>Evolutionary transition to the ectomycorrhizal habit in the genomes of a hyperdiverse lineage of mushroom-forming fungi.</title>
        <authorList>
            <person name="Looney B."/>
            <person name="Miyauchi S."/>
            <person name="Morin E."/>
            <person name="Drula E."/>
            <person name="Courty P.E."/>
            <person name="Kohler A."/>
            <person name="Kuo A."/>
            <person name="LaButti K."/>
            <person name="Pangilinan J."/>
            <person name="Lipzen A."/>
            <person name="Riley R."/>
            <person name="Andreopoulos W."/>
            <person name="He G."/>
            <person name="Johnson J."/>
            <person name="Nolan M."/>
            <person name="Tritt A."/>
            <person name="Barry K.W."/>
            <person name="Grigoriev I.V."/>
            <person name="Nagy L.G."/>
            <person name="Hibbett D."/>
            <person name="Henrissat B."/>
            <person name="Matheny P.B."/>
            <person name="Labbe J."/>
            <person name="Martin F.M."/>
        </authorList>
    </citation>
    <scope>NUCLEOTIDE SEQUENCE</scope>
    <source>
        <strain evidence="1">FP105234-sp</strain>
    </source>
</reference>
<comment type="caution">
    <text evidence="1">The sequence shown here is derived from an EMBL/GenBank/DDBJ whole genome shotgun (WGS) entry which is preliminary data.</text>
</comment>
<protein>
    <submittedName>
        <fullName evidence="1">Uncharacterized protein</fullName>
    </submittedName>
</protein>
<keyword evidence="2" id="KW-1185">Reference proteome</keyword>
<evidence type="ECO:0000313" key="1">
    <source>
        <dbReference type="EMBL" id="KAI0052926.1"/>
    </source>
</evidence>
<reference evidence="1" key="1">
    <citation type="submission" date="2021-02" db="EMBL/GenBank/DDBJ databases">
        <authorList>
            <consortium name="DOE Joint Genome Institute"/>
            <person name="Ahrendt S."/>
            <person name="Looney B.P."/>
            <person name="Miyauchi S."/>
            <person name="Morin E."/>
            <person name="Drula E."/>
            <person name="Courty P.E."/>
            <person name="Chicoki N."/>
            <person name="Fauchery L."/>
            <person name="Kohler A."/>
            <person name="Kuo A."/>
            <person name="Labutti K."/>
            <person name="Pangilinan J."/>
            <person name="Lipzen A."/>
            <person name="Riley R."/>
            <person name="Andreopoulos W."/>
            <person name="He G."/>
            <person name="Johnson J."/>
            <person name="Barry K.W."/>
            <person name="Grigoriev I.V."/>
            <person name="Nagy L."/>
            <person name="Hibbett D."/>
            <person name="Henrissat B."/>
            <person name="Matheny P.B."/>
            <person name="Labbe J."/>
            <person name="Martin F."/>
        </authorList>
    </citation>
    <scope>NUCLEOTIDE SEQUENCE</scope>
    <source>
        <strain evidence="1">FP105234-sp</strain>
    </source>
</reference>
<sequence>MYLTPGTLRRSDFGESIATPRARSLLPPLKPIRSESNASNPASRMLPELLACLFEFVRDADPPSRSRDATCRGCLGWIHVTHVCQSWREAGIGHPHLWTDVDFNVLPHPWIKTFLTRSKAMPIHVTLDGGRSDTGDDLDIPAMIALIAAQSVTERLQTLRILSATFLHSCLALVNGLQLFVHPAPNLKELYILPGEQRWDHLRFDLPPHLFSGTAPRLTTLGIGSFPIPFNFLLLGNLTHLEMSLDIAHRYSDQPAHLSVLFDRMPKLRALYLRRLNQSDGREVDLTPLPRPIRLPPTLRYLCIKGNVALVAFTLNFTIPPAARVSVRPLCWSAGISTALTALLLPHCAAPLRPLKTLALTVDGSVGAVLDAWQMPAAIAKRKKPDLHFEFPREWPARYSGCVHLPMHEVQEIHFHICCNIGNRCCPEEGLTAFHAMREAQSVRRLYCGMPLSSTCRQAAGFPVLIGLLPTPSTSPAHPVDDALHGAAPTDGLIPFPSLETLKINDTTKDGLPEDEIFVDALVDCLRQRMDHDLRLCLLTLPPRFDKPQWAAALQPLAREVRFG</sequence>
<name>A0ACB8S9V9_9AGAM</name>
<gene>
    <name evidence="1" type="ORF">FA95DRAFT_1552801</name>
</gene>
<organism evidence="1 2">
    <name type="scientific">Auriscalpium vulgare</name>
    <dbReference type="NCBI Taxonomy" id="40419"/>
    <lineage>
        <taxon>Eukaryota</taxon>
        <taxon>Fungi</taxon>
        <taxon>Dikarya</taxon>
        <taxon>Basidiomycota</taxon>
        <taxon>Agaricomycotina</taxon>
        <taxon>Agaricomycetes</taxon>
        <taxon>Russulales</taxon>
        <taxon>Auriscalpiaceae</taxon>
        <taxon>Auriscalpium</taxon>
    </lineage>
</organism>
<dbReference type="EMBL" id="MU275842">
    <property type="protein sequence ID" value="KAI0052926.1"/>
    <property type="molecule type" value="Genomic_DNA"/>
</dbReference>